<keyword evidence="3" id="KW-1185">Reference proteome</keyword>
<dbReference type="PANTHER" id="PTHR24148">
    <property type="entry name" value="ANKYRIN REPEAT DOMAIN-CONTAINING PROTEIN 39 HOMOLOG-RELATED"/>
    <property type="match status" value="1"/>
</dbReference>
<dbReference type="Proteomes" id="UP001498476">
    <property type="component" value="Unassembled WGS sequence"/>
</dbReference>
<feature type="domain" description="Heterokaryon incompatibility" evidence="1">
    <location>
        <begin position="42"/>
        <end position="220"/>
    </location>
</feature>
<dbReference type="Pfam" id="PF26639">
    <property type="entry name" value="Het-6_barrel"/>
    <property type="match status" value="1"/>
</dbReference>
<accession>A0ABR1HFY5</accession>
<comment type="caution">
    <text evidence="2">The sequence shown here is derived from an EMBL/GenBank/DDBJ whole genome shotgun (WGS) entry which is preliminary data.</text>
</comment>
<dbReference type="InterPro" id="IPR052895">
    <property type="entry name" value="HetReg/Transcr_Mod"/>
</dbReference>
<reference evidence="2 3" key="1">
    <citation type="journal article" date="2025" name="Microbiol. Resour. Announc.">
        <title>Draft genome sequences for Neonectria magnoliae and Neonectria punicea, canker pathogens of Liriodendron tulipifera and Acer saccharum in West Virginia.</title>
        <authorList>
            <person name="Petronek H.M."/>
            <person name="Kasson M.T."/>
            <person name="Metheny A.M."/>
            <person name="Stauder C.M."/>
            <person name="Lovett B."/>
            <person name="Lynch S.C."/>
            <person name="Garnas J.R."/>
            <person name="Kasson L.R."/>
            <person name="Stajich J.E."/>
        </authorList>
    </citation>
    <scope>NUCLEOTIDE SEQUENCE [LARGE SCALE GENOMIC DNA]</scope>
    <source>
        <strain evidence="2 3">NRRL 64653</strain>
    </source>
</reference>
<organism evidence="2 3">
    <name type="scientific">Neonectria punicea</name>
    <dbReference type="NCBI Taxonomy" id="979145"/>
    <lineage>
        <taxon>Eukaryota</taxon>
        <taxon>Fungi</taxon>
        <taxon>Dikarya</taxon>
        <taxon>Ascomycota</taxon>
        <taxon>Pezizomycotina</taxon>
        <taxon>Sordariomycetes</taxon>
        <taxon>Hypocreomycetidae</taxon>
        <taxon>Hypocreales</taxon>
        <taxon>Nectriaceae</taxon>
        <taxon>Neonectria</taxon>
    </lineage>
</organism>
<dbReference type="Pfam" id="PF06985">
    <property type="entry name" value="HET"/>
    <property type="match status" value="1"/>
</dbReference>
<evidence type="ECO:0000313" key="2">
    <source>
        <dbReference type="EMBL" id="KAK7419749.1"/>
    </source>
</evidence>
<dbReference type="EMBL" id="JAZAVJ010000035">
    <property type="protein sequence ID" value="KAK7419749.1"/>
    <property type="molecule type" value="Genomic_DNA"/>
</dbReference>
<sequence>MTSRYQYDYIKPGYIRVLRLVSVTPEVILDIDHVDLDSNPTYNALSYAWGKHEPVFTSRVFIKDWFLNVTPGLHECLRHLNKYVGSSIWIDAICINQVDDEEKSYQVQAMARVYRQAAKVLAWLGPSADNSDQAIKGIDTWGKATSEAGILDFGIDIFSKWPDVGEDPKVVKTRDTLLSLMQKAADLEGDVNRIDERLPRVALAQLTNRPYFTRVWVKQEMTLADNAVILCGTRSTTVECFHAIILFYGLLQPWEISEWRAGRITRIPGPFSEQELMDAETPWDKLKTASASDAPGRLLSGRRRYRQYGADSLHMHLQNAYVRPRTQVLDCKDPRDKIWGLLGIATDADELGLKASYTISAEVVYETTARTLLRQGRVDVLKWCRTRQARPHSWVPNWELPIRNPWSEDLGVPLFKATGTKQQPKSDETQSVLPGSIRLHGILVDTITDTGSLWRAGIDDNFDQTVFRTIVRDLVAFLEKSRYPEEQRTDAAWRIPIGDKEFQDSNPYFVRATQRSEKQFQALTSRTMDSDMMAATYSYQACMGYNFMAKPILSGTGYVGICPSEVEPGDLVVLLFGASTPFVLRSRPGGQGGYLLVGEAYVYGIMDGEAVNEGSAAVFDLW</sequence>
<dbReference type="InterPro" id="IPR010730">
    <property type="entry name" value="HET"/>
</dbReference>
<gene>
    <name evidence="2" type="ORF">QQX98_003121</name>
</gene>
<evidence type="ECO:0000259" key="1">
    <source>
        <dbReference type="Pfam" id="PF06985"/>
    </source>
</evidence>
<dbReference type="PANTHER" id="PTHR24148:SF64">
    <property type="entry name" value="HETEROKARYON INCOMPATIBILITY DOMAIN-CONTAINING PROTEIN"/>
    <property type="match status" value="1"/>
</dbReference>
<evidence type="ECO:0000313" key="3">
    <source>
        <dbReference type="Proteomes" id="UP001498476"/>
    </source>
</evidence>
<protein>
    <recommendedName>
        <fullName evidence="1">Heterokaryon incompatibility domain-containing protein</fullName>
    </recommendedName>
</protein>
<proteinExistence type="predicted"/>
<name>A0ABR1HFY5_9HYPO</name>